<evidence type="ECO:0000256" key="1">
    <source>
        <dbReference type="ARBA" id="ARBA00004141"/>
    </source>
</evidence>
<protein>
    <recommendedName>
        <fullName evidence="9">Protein-export membrane protein SecG</fullName>
    </recommendedName>
</protein>
<evidence type="ECO:0000313" key="10">
    <source>
        <dbReference type="EMBL" id="NMB91529.1"/>
    </source>
</evidence>
<dbReference type="EMBL" id="JAAZNV010000006">
    <property type="protein sequence ID" value="NMB91529.1"/>
    <property type="molecule type" value="Genomic_DNA"/>
</dbReference>
<gene>
    <name evidence="10" type="primary">secG</name>
    <name evidence="10" type="ORF">GYA37_01615</name>
</gene>
<evidence type="ECO:0000256" key="4">
    <source>
        <dbReference type="ARBA" id="ARBA00022692"/>
    </source>
</evidence>
<dbReference type="InterPro" id="IPR004692">
    <property type="entry name" value="SecG"/>
</dbReference>
<keyword evidence="9" id="KW-1003">Cell membrane</keyword>
<evidence type="ECO:0000256" key="8">
    <source>
        <dbReference type="ARBA" id="ARBA00023136"/>
    </source>
</evidence>
<dbReference type="AlphaFoldDB" id="A0A7X9E6R1"/>
<organism evidence="10 11">
    <name type="scientific">candidate division WWE3 bacterium</name>
    <dbReference type="NCBI Taxonomy" id="2053526"/>
    <lineage>
        <taxon>Bacteria</taxon>
        <taxon>Katanobacteria</taxon>
    </lineage>
</organism>
<evidence type="ECO:0000256" key="9">
    <source>
        <dbReference type="RuleBase" id="RU365087"/>
    </source>
</evidence>
<accession>A0A7X9E6R1</accession>
<evidence type="ECO:0000256" key="6">
    <source>
        <dbReference type="ARBA" id="ARBA00022989"/>
    </source>
</evidence>
<reference evidence="10 11" key="1">
    <citation type="journal article" date="2020" name="Biotechnol. Biofuels">
        <title>New insights from the biogas microbiome by comprehensive genome-resolved metagenomics of nearly 1600 species originating from multiple anaerobic digesters.</title>
        <authorList>
            <person name="Campanaro S."/>
            <person name="Treu L."/>
            <person name="Rodriguez-R L.M."/>
            <person name="Kovalovszki A."/>
            <person name="Ziels R.M."/>
            <person name="Maus I."/>
            <person name="Zhu X."/>
            <person name="Kougias P.G."/>
            <person name="Basile A."/>
            <person name="Luo G."/>
            <person name="Schluter A."/>
            <person name="Konstantinidis K.T."/>
            <person name="Angelidaki I."/>
        </authorList>
    </citation>
    <scope>NUCLEOTIDE SEQUENCE [LARGE SCALE GENOMIC DNA]</scope>
    <source>
        <strain evidence="10">AS27yjCOA_202</strain>
    </source>
</reference>
<evidence type="ECO:0000256" key="5">
    <source>
        <dbReference type="ARBA" id="ARBA00022927"/>
    </source>
</evidence>
<keyword evidence="8 9" id="KW-0472">Membrane</keyword>
<evidence type="ECO:0000256" key="2">
    <source>
        <dbReference type="ARBA" id="ARBA00008445"/>
    </source>
</evidence>
<comment type="caution">
    <text evidence="10">The sequence shown here is derived from an EMBL/GenBank/DDBJ whole genome shotgun (WGS) entry which is preliminary data.</text>
</comment>
<dbReference type="Proteomes" id="UP000590542">
    <property type="component" value="Unassembled WGS sequence"/>
</dbReference>
<keyword evidence="4 9" id="KW-0812">Transmembrane</keyword>
<keyword evidence="7 9" id="KW-0811">Translocation</keyword>
<evidence type="ECO:0000256" key="7">
    <source>
        <dbReference type="ARBA" id="ARBA00023010"/>
    </source>
</evidence>
<sequence length="74" mass="7974">MNLLSVLKTIQIIICILIIVLVLVQSKTAGLSSSLKSSFSMYRSLRGVEKVIFVVTVVLGVLLVVNSLSIVILS</sequence>
<name>A0A7X9E6R1_UNCKA</name>
<comment type="similarity">
    <text evidence="2 9">Belongs to the SecG family.</text>
</comment>
<proteinExistence type="inferred from homology"/>
<keyword evidence="3 9" id="KW-0813">Transport</keyword>
<evidence type="ECO:0000313" key="11">
    <source>
        <dbReference type="Proteomes" id="UP000590542"/>
    </source>
</evidence>
<dbReference type="GO" id="GO:0015450">
    <property type="term" value="F:protein-transporting ATPase activity"/>
    <property type="evidence" value="ECO:0007669"/>
    <property type="project" value="UniProtKB-UniRule"/>
</dbReference>
<dbReference type="GO" id="GO:0009306">
    <property type="term" value="P:protein secretion"/>
    <property type="evidence" value="ECO:0007669"/>
    <property type="project" value="UniProtKB-UniRule"/>
</dbReference>
<comment type="function">
    <text evidence="9">Involved in protein export. Participates in an early event of protein translocation.</text>
</comment>
<evidence type="ECO:0000256" key="3">
    <source>
        <dbReference type="ARBA" id="ARBA00022448"/>
    </source>
</evidence>
<dbReference type="NCBIfam" id="TIGR00810">
    <property type="entry name" value="secG"/>
    <property type="match status" value="1"/>
</dbReference>
<feature type="transmembrane region" description="Helical" evidence="9">
    <location>
        <begin position="6"/>
        <end position="24"/>
    </location>
</feature>
<keyword evidence="6 9" id="KW-1133">Transmembrane helix</keyword>
<keyword evidence="5 9" id="KW-0653">Protein transport</keyword>
<comment type="subcellular location">
    <subcellularLocation>
        <location evidence="9">Cell membrane</location>
        <topology evidence="9">Multi-pass membrane protein</topology>
    </subcellularLocation>
    <subcellularLocation>
        <location evidence="1">Membrane</location>
        <topology evidence="1">Multi-pass membrane protein</topology>
    </subcellularLocation>
</comment>
<feature type="transmembrane region" description="Helical" evidence="9">
    <location>
        <begin position="51"/>
        <end position="73"/>
    </location>
</feature>
<dbReference type="Pfam" id="PF03840">
    <property type="entry name" value="SecG"/>
    <property type="match status" value="1"/>
</dbReference>
<dbReference type="GO" id="GO:0005886">
    <property type="term" value="C:plasma membrane"/>
    <property type="evidence" value="ECO:0007669"/>
    <property type="project" value="UniProtKB-SubCell"/>
</dbReference>